<accession>A0A6G1GHX3</accession>
<dbReference type="OrthoDB" id="5428898at2759"/>
<proteinExistence type="predicted"/>
<feature type="region of interest" description="Disordered" evidence="1">
    <location>
        <begin position="461"/>
        <end position="498"/>
    </location>
</feature>
<feature type="region of interest" description="Disordered" evidence="1">
    <location>
        <begin position="61"/>
        <end position="86"/>
    </location>
</feature>
<feature type="compositionally biased region" description="Acidic residues" evidence="1">
    <location>
        <begin position="233"/>
        <end position="247"/>
    </location>
</feature>
<evidence type="ECO:0000313" key="2">
    <source>
        <dbReference type="EMBL" id="KAF1980553.1"/>
    </source>
</evidence>
<sequence>MPHERAQGGAATGQQVDTQSTTQKTIQNSNSTLDDVDSSDSEVQEDELTLIEQKKRTRHALFGLPNRTSNNDDLSTSTSPKKKSSRCFTFTRSEDELLLLEHTVEEGERKAIQQARFATATEFKEAIEQGDIDGVFRALVLNIKELELADRHNKQLDEDNVALGIQLEEMGGQLAHLNVTSKHEEAKGVKLSQEVAHLRKWKTAYRNEKKEALQRVKDLEQQLEVVKASAREQEEEEEDLDSSDEDALPLRQRQRQRSPVRRTATPGSSVSRPDKSNNKWPDIKDYFGDNERQRAEYPQWRSSIHSKFRNSWDMFSIDQAKIDYVRDKCKSAAFNVVETRADLEGPNPYMTFEEMLQDLDDMFAEHDPMGKADALLHSADFAMKKGERFETFLARFTKVAAVLQMTEHAKIANCKRLLSGRLKGKINDGTSYTSYNELVRRCKQCDTDLFILWGDESKKDNVTTGGGSGAGRGRGSGHRGRSANRSTSRTGERTTTRAAHVITRLKTVGACFKCGERGHMSFQPDAPCKSTPYLSDDAIQLKFHAVEMAELPADPQTGNE</sequence>
<feature type="region of interest" description="Disordered" evidence="1">
    <location>
        <begin position="227"/>
        <end position="286"/>
    </location>
</feature>
<evidence type="ECO:0000256" key="1">
    <source>
        <dbReference type="SAM" id="MobiDB-lite"/>
    </source>
</evidence>
<feature type="compositionally biased region" description="Gly residues" evidence="1">
    <location>
        <begin position="464"/>
        <end position="474"/>
    </location>
</feature>
<gene>
    <name evidence="2" type="ORF">K402DRAFT_426137</name>
</gene>
<protein>
    <recommendedName>
        <fullName evidence="4">CCHC-type domain-containing protein</fullName>
    </recommendedName>
</protein>
<feature type="region of interest" description="Disordered" evidence="1">
    <location>
        <begin position="1"/>
        <end position="46"/>
    </location>
</feature>
<feature type="compositionally biased region" description="Basic and acidic residues" evidence="1">
    <location>
        <begin position="272"/>
        <end position="286"/>
    </location>
</feature>
<feature type="compositionally biased region" description="Polar residues" evidence="1">
    <location>
        <begin position="12"/>
        <end position="33"/>
    </location>
</feature>
<dbReference type="Proteomes" id="UP000800041">
    <property type="component" value="Unassembled WGS sequence"/>
</dbReference>
<reference evidence="2" key="1">
    <citation type="journal article" date="2020" name="Stud. Mycol.">
        <title>101 Dothideomycetes genomes: a test case for predicting lifestyles and emergence of pathogens.</title>
        <authorList>
            <person name="Haridas S."/>
            <person name="Albert R."/>
            <person name="Binder M."/>
            <person name="Bloem J."/>
            <person name="Labutti K."/>
            <person name="Salamov A."/>
            <person name="Andreopoulos B."/>
            <person name="Baker S."/>
            <person name="Barry K."/>
            <person name="Bills G."/>
            <person name="Bluhm B."/>
            <person name="Cannon C."/>
            <person name="Castanera R."/>
            <person name="Culley D."/>
            <person name="Daum C."/>
            <person name="Ezra D."/>
            <person name="Gonzalez J."/>
            <person name="Henrissat B."/>
            <person name="Kuo A."/>
            <person name="Liang C."/>
            <person name="Lipzen A."/>
            <person name="Lutzoni F."/>
            <person name="Magnuson J."/>
            <person name="Mondo S."/>
            <person name="Nolan M."/>
            <person name="Ohm R."/>
            <person name="Pangilinan J."/>
            <person name="Park H.-J."/>
            <person name="Ramirez L."/>
            <person name="Alfaro M."/>
            <person name="Sun H."/>
            <person name="Tritt A."/>
            <person name="Yoshinaga Y."/>
            <person name="Zwiers L.-H."/>
            <person name="Turgeon B."/>
            <person name="Goodwin S."/>
            <person name="Spatafora J."/>
            <person name="Crous P."/>
            <person name="Grigoriev I."/>
        </authorList>
    </citation>
    <scope>NUCLEOTIDE SEQUENCE</scope>
    <source>
        <strain evidence="2">CBS 113979</strain>
    </source>
</reference>
<name>A0A6G1GHX3_9PEZI</name>
<feature type="compositionally biased region" description="Low complexity" evidence="1">
    <location>
        <begin position="68"/>
        <end position="79"/>
    </location>
</feature>
<keyword evidence="3" id="KW-1185">Reference proteome</keyword>
<organism evidence="2 3">
    <name type="scientific">Aulographum hederae CBS 113979</name>
    <dbReference type="NCBI Taxonomy" id="1176131"/>
    <lineage>
        <taxon>Eukaryota</taxon>
        <taxon>Fungi</taxon>
        <taxon>Dikarya</taxon>
        <taxon>Ascomycota</taxon>
        <taxon>Pezizomycotina</taxon>
        <taxon>Dothideomycetes</taxon>
        <taxon>Pleosporomycetidae</taxon>
        <taxon>Aulographales</taxon>
        <taxon>Aulographaceae</taxon>
    </lineage>
</organism>
<evidence type="ECO:0008006" key="4">
    <source>
        <dbReference type="Google" id="ProtNLM"/>
    </source>
</evidence>
<evidence type="ECO:0000313" key="3">
    <source>
        <dbReference type="Proteomes" id="UP000800041"/>
    </source>
</evidence>
<dbReference type="EMBL" id="ML977282">
    <property type="protein sequence ID" value="KAF1980553.1"/>
    <property type="molecule type" value="Genomic_DNA"/>
</dbReference>
<dbReference type="AlphaFoldDB" id="A0A6G1GHX3"/>
<feature type="compositionally biased region" description="Acidic residues" evidence="1">
    <location>
        <begin position="34"/>
        <end position="46"/>
    </location>
</feature>